<accession>A0A5J4NY26</accession>
<keyword evidence="3" id="KW-1185">Reference proteome</keyword>
<name>A0A5J4NY26_9TREM</name>
<evidence type="ECO:0000313" key="3">
    <source>
        <dbReference type="Proteomes" id="UP000324629"/>
    </source>
</evidence>
<gene>
    <name evidence="2" type="ORF">DEA37_0002909</name>
</gene>
<evidence type="ECO:0000313" key="2">
    <source>
        <dbReference type="EMBL" id="KAA3680525.1"/>
    </source>
</evidence>
<dbReference type="Proteomes" id="UP000324629">
    <property type="component" value="Unassembled WGS sequence"/>
</dbReference>
<sequence>MKLEEFVELYASLVNSPYFKSKNTEDVDQLVLSCRLPLEKQLMELKQLVSTSAATLDQLCFERQQLRVECDQLEQTIRIMESERTQRLTERENAIKQQNDRFSVLRTKCSMYEEITDTRFMTNDGSTVAFISNPDGVIQHRMAVTDHFIDESNKYSARELDEINALWARLKVPDRSIEFMADPSTWSMTSKDTSDLTKTSRRTVLKSLTNVP</sequence>
<feature type="coiled-coil region" evidence="1">
    <location>
        <begin position="56"/>
        <end position="83"/>
    </location>
</feature>
<protein>
    <submittedName>
        <fullName evidence="2">Uncharacterized protein</fullName>
    </submittedName>
</protein>
<evidence type="ECO:0000256" key="1">
    <source>
        <dbReference type="SAM" id="Coils"/>
    </source>
</evidence>
<organism evidence="2 3">
    <name type="scientific">Paragonimus westermani</name>
    <dbReference type="NCBI Taxonomy" id="34504"/>
    <lineage>
        <taxon>Eukaryota</taxon>
        <taxon>Metazoa</taxon>
        <taxon>Spiralia</taxon>
        <taxon>Lophotrochozoa</taxon>
        <taxon>Platyhelminthes</taxon>
        <taxon>Trematoda</taxon>
        <taxon>Digenea</taxon>
        <taxon>Plagiorchiida</taxon>
        <taxon>Troglotremata</taxon>
        <taxon>Troglotrematidae</taxon>
        <taxon>Paragonimus</taxon>
    </lineage>
</organism>
<dbReference type="EMBL" id="QNGE01000418">
    <property type="protein sequence ID" value="KAA3680525.1"/>
    <property type="molecule type" value="Genomic_DNA"/>
</dbReference>
<reference evidence="2 3" key="1">
    <citation type="journal article" date="2019" name="Gigascience">
        <title>Whole-genome sequence of the oriental lung fluke Paragonimus westermani.</title>
        <authorList>
            <person name="Oey H."/>
            <person name="Zakrzewski M."/>
            <person name="Narain K."/>
            <person name="Devi K.R."/>
            <person name="Agatsuma T."/>
            <person name="Nawaratna S."/>
            <person name="Gobert G.N."/>
            <person name="Jones M.K."/>
            <person name="Ragan M.A."/>
            <person name="McManus D.P."/>
            <person name="Krause L."/>
        </authorList>
    </citation>
    <scope>NUCLEOTIDE SEQUENCE [LARGE SCALE GENOMIC DNA]</scope>
    <source>
        <strain evidence="2 3">IND2009</strain>
    </source>
</reference>
<dbReference type="AlphaFoldDB" id="A0A5J4NY26"/>
<proteinExistence type="predicted"/>
<keyword evidence="1" id="KW-0175">Coiled coil</keyword>
<comment type="caution">
    <text evidence="2">The sequence shown here is derived from an EMBL/GenBank/DDBJ whole genome shotgun (WGS) entry which is preliminary data.</text>
</comment>